<dbReference type="Proteomes" id="UP000642125">
    <property type="component" value="Unassembled WGS sequence"/>
</dbReference>
<feature type="region of interest" description="Disordered" evidence="1">
    <location>
        <begin position="1"/>
        <end position="29"/>
    </location>
</feature>
<feature type="region of interest" description="Disordered" evidence="1">
    <location>
        <begin position="158"/>
        <end position="193"/>
    </location>
</feature>
<keyword evidence="2" id="KW-1133">Transmembrane helix</keyword>
<evidence type="ECO:0000256" key="1">
    <source>
        <dbReference type="SAM" id="MobiDB-lite"/>
    </source>
</evidence>
<keyword evidence="5" id="KW-1185">Reference proteome</keyword>
<gene>
    <name evidence="4" type="ORF">Cpa01nite_15100</name>
</gene>
<comment type="caution">
    <text evidence="4">The sequence shown here is derived from an EMBL/GenBank/DDBJ whole genome shotgun (WGS) entry which is preliminary data.</text>
</comment>
<feature type="domain" description="DUF4350" evidence="3">
    <location>
        <begin position="74"/>
        <end position="251"/>
    </location>
</feature>
<dbReference type="RefSeq" id="WP_239068620.1">
    <property type="nucleotide sequence ID" value="NZ_BONO01000009.1"/>
</dbReference>
<evidence type="ECO:0000313" key="5">
    <source>
        <dbReference type="Proteomes" id="UP000642125"/>
    </source>
</evidence>
<organism evidence="4 5">
    <name type="scientific">Cellulomonas pakistanensis</name>
    <dbReference type="NCBI Taxonomy" id="992287"/>
    <lineage>
        <taxon>Bacteria</taxon>
        <taxon>Bacillati</taxon>
        <taxon>Actinomycetota</taxon>
        <taxon>Actinomycetes</taxon>
        <taxon>Micrococcales</taxon>
        <taxon>Cellulomonadaceae</taxon>
        <taxon>Cellulomonas</taxon>
    </lineage>
</organism>
<feature type="transmembrane region" description="Helical" evidence="2">
    <location>
        <begin position="43"/>
        <end position="62"/>
    </location>
</feature>
<evidence type="ECO:0000256" key="2">
    <source>
        <dbReference type="SAM" id="Phobius"/>
    </source>
</evidence>
<proteinExistence type="predicted"/>
<evidence type="ECO:0000313" key="4">
    <source>
        <dbReference type="EMBL" id="GIG36129.1"/>
    </source>
</evidence>
<evidence type="ECO:0000259" key="3">
    <source>
        <dbReference type="Pfam" id="PF14258"/>
    </source>
</evidence>
<protein>
    <recommendedName>
        <fullName evidence="3">DUF4350 domain-containing protein</fullName>
    </recommendedName>
</protein>
<dbReference type="AlphaFoldDB" id="A0A919U5K0"/>
<accession>A0A919U5K0</accession>
<keyword evidence="2" id="KW-0812">Transmembrane</keyword>
<dbReference type="InterPro" id="IPR025646">
    <property type="entry name" value="DUF4350"/>
</dbReference>
<sequence length="417" mass="42970">MTAPSTTRPPRPAAPGTPPGADGVVLGDGTTARSRAGARWRRVRWLVVVAVVLGIGALAAILPAPTRSSTALAPDNPRGNGAMALAQVLGDQGVRVDYVRTAGAAVEAAEAGRTLLVTSDWFLTDEQMDAVAGTRADLVLLDPYLLLDRVVPGLTTGWSGGQQPGALDASCTDPDAEAAGSISATGAGVTPTGAEPPAGTTLCFPLPGSSPQAYLFSVSEVDDRRVTVVGDAGLITNDRITDAGNAALALRALGRTPDLVWYVPSADDLALDAGTGPGLGDLLPPTARALLLQALVVVLALAVWRARRLGRVVAERLPVVVRPAETTRGRARLYRTSRSYGHAAAALRAGTAARLARRLGVPASAGAPEVVAAVARAGRRDETDVRDLLYGPPPTSDAGLEHLARRLDQLESEVHPT</sequence>
<dbReference type="Pfam" id="PF14258">
    <property type="entry name" value="DUF4350"/>
    <property type="match status" value="1"/>
</dbReference>
<reference evidence="4" key="1">
    <citation type="submission" date="2021-01" db="EMBL/GenBank/DDBJ databases">
        <title>Whole genome shotgun sequence of Cellulomonas pakistanensis NBRC 110800.</title>
        <authorList>
            <person name="Komaki H."/>
            <person name="Tamura T."/>
        </authorList>
    </citation>
    <scope>NUCLEOTIDE SEQUENCE</scope>
    <source>
        <strain evidence="4">NBRC 110800</strain>
    </source>
</reference>
<feature type="compositionally biased region" description="Low complexity" evidence="1">
    <location>
        <begin position="184"/>
        <end position="193"/>
    </location>
</feature>
<name>A0A919U5K0_9CELL</name>
<feature type="compositionally biased region" description="Pro residues" evidence="1">
    <location>
        <begin position="7"/>
        <end position="18"/>
    </location>
</feature>
<dbReference type="EMBL" id="BONO01000009">
    <property type="protein sequence ID" value="GIG36129.1"/>
    <property type="molecule type" value="Genomic_DNA"/>
</dbReference>
<keyword evidence="2" id="KW-0472">Membrane</keyword>